<organism evidence="2 3">
    <name type="scientific">Candidatus Lachnoclostridium pullistercoris</name>
    <dbReference type="NCBI Taxonomy" id="2838632"/>
    <lineage>
        <taxon>Bacteria</taxon>
        <taxon>Bacillati</taxon>
        <taxon>Bacillota</taxon>
        <taxon>Clostridia</taxon>
        <taxon>Lachnospirales</taxon>
        <taxon>Lachnospiraceae</taxon>
    </lineage>
</organism>
<feature type="compositionally biased region" description="Basic and acidic residues" evidence="1">
    <location>
        <begin position="41"/>
        <end position="65"/>
    </location>
</feature>
<dbReference type="Proteomes" id="UP000823883">
    <property type="component" value="Unassembled WGS sequence"/>
</dbReference>
<reference evidence="2" key="1">
    <citation type="journal article" date="2021" name="PeerJ">
        <title>Extensive microbial diversity within the chicken gut microbiome revealed by metagenomics and culture.</title>
        <authorList>
            <person name="Gilroy R."/>
            <person name="Ravi A."/>
            <person name="Getino M."/>
            <person name="Pursley I."/>
            <person name="Horton D.L."/>
            <person name="Alikhan N.F."/>
            <person name="Baker D."/>
            <person name="Gharbi K."/>
            <person name="Hall N."/>
            <person name="Watson M."/>
            <person name="Adriaenssens E.M."/>
            <person name="Foster-Nyarko E."/>
            <person name="Jarju S."/>
            <person name="Secka A."/>
            <person name="Antonio M."/>
            <person name="Oren A."/>
            <person name="Chaudhuri R.R."/>
            <person name="La Ragione R."/>
            <person name="Hildebrand F."/>
            <person name="Pallen M.J."/>
        </authorList>
    </citation>
    <scope>NUCLEOTIDE SEQUENCE</scope>
    <source>
        <strain evidence="2">CHK183-5548</strain>
    </source>
</reference>
<feature type="region of interest" description="Disordered" evidence="1">
    <location>
        <begin position="41"/>
        <end position="75"/>
    </location>
</feature>
<gene>
    <name evidence="2" type="ORF">IAA04_08255</name>
</gene>
<evidence type="ECO:0000256" key="1">
    <source>
        <dbReference type="SAM" id="MobiDB-lite"/>
    </source>
</evidence>
<accession>A0A9D2T7K7</accession>
<evidence type="ECO:0000313" key="3">
    <source>
        <dbReference type="Proteomes" id="UP000823883"/>
    </source>
</evidence>
<comment type="caution">
    <text evidence="2">The sequence shown here is derived from an EMBL/GenBank/DDBJ whole genome shotgun (WGS) entry which is preliminary data.</text>
</comment>
<name>A0A9D2T7K7_9FIRM</name>
<sequence>MALTAREWLLLPNEEQKRRQKELSSEECFKLRTLYSEIHLSEEDKRNMPRREREEFLHPRGKNKEGEEEFNSKAQEIFKRLSEEAKR</sequence>
<proteinExistence type="predicted"/>
<protein>
    <submittedName>
        <fullName evidence="2">Uncharacterized protein</fullName>
    </submittedName>
</protein>
<dbReference type="AlphaFoldDB" id="A0A9D2T7K7"/>
<evidence type="ECO:0000313" key="2">
    <source>
        <dbReference type="EMBL" id="HJC48030.1"/>
    </source>
</evidence>
<reference evidence="2" key="2">
    <citation type="submission" date="2021-04" db="EMBL/GenBank/DDBJ databases">
        <authorList>
            <person name="Gilroy R."/>
        </authorList>
    </citation>
    <scope>NUCLEOTIDE SEQUENCE</scope>
    <source>
        <strain evidence="2">CHK183-5548</strain>
    </source>
</reference>
<dbReference type="EMBL" id="DWWL01000051">
    <property type="protein sequence ID" value="HJC48030.1"/>
    <property type="molecule type" value="Genomic_DNA"/>
</dbReference>